<dbReference type="InterPro" id="IPR041522">
    <property type="entry name" value="CdaR_GGDEF"/>
</dbReference>
<proteinExistence type="inferred from homology"/>
<evidence type="ECO:0000256" key="1">
    <source>
        <dbReference type="ARBA" id="ARBA00006754"/>
    </source>
</evidence>
<evidence type="ECO:0000259" key="4">
    <source>
        <dbReference type="Pfam" id="PF17853"/>
    </source>
</evidence>
<dbReference type="RefSeq" id="WP_183863046.1">
    <property type="nucleotide sequence ID" value="NZ_JACHFH010000042.1"/>
</dbReference>
<feature type="domain" description="Purine catabolism PurC-like" evidence="2">
    <location>
        <begin position="8"/>
        <end position="127"/>
    </location>
</feature>
<keyword evidence="6" id="KW-1185">Reference proteome</keyword>
<dbReference type="Gene3D" id="1.10.10.2840">
    <property type="entry name" value="PucR C-terminal helix-turn-helix domain"/>
    <property type="match status" value="1"/>
</dbReference>
<dbReference type="InterPro" id="IPR012914">
    <property type="entry name" value="PucR_dom"/>
</dbReference>
<protein>
    <recommendedName>
        <fullName evidence="7">PucR family transcriptional regulator</fullName>
    </recommendedName>
</protein>
<sequence>MPITCKKLLSLSFLDRNMVLKGGSKGLDRIIRWFHALEGVDEIQFLQNNELVFMTGISIGNDKNKILQMLKGIDEKQGAGLVINTGKYIMDIPQEVITYADKHMIPIFSVPWDIRLGNVTRKIGELILAERSKYKNVQGLVKKILFSEHNSVEKMFDMALLDDYDLLPQKQIMLLEFSAKQLRNIEEYQERLMLLFQEIMLKYDEPCLFTWNGSEAVFIISEYNKEKNFPADLKHVLHDELALDVFIGIGGSYEKFSELQQSHKEAHFTLNLARKDNSADYILYKDTNIFRVFDKVNDLNFIQKYYTEVLGELLHYDEKNNSEFTRTLEVYLEENEDVATTIKRLFIHRNTLTYRLKRIEEIMQCSMENSEMRLNFRIAFKMKTFLSFMQN</sequence>
<evidence type="ECO:0000313" key="6">
    <source>
        <dbReference type="Proteomes" id="UP000559117"/>
    </source>
</evidence>
<comment type="similarity">
    <text evidence="1">Belongs to the CdaR family.</text>
</comment>
<dbReference type="InterPro" id="IPR025736">
    <property type="entry name" value="PucR_C-HTH_dom"/>
</dbReference>
<dbReference type="Pfam" id="PF07905">
    <property type="entry name" value="PucR"/>
    <property type="match status" value="1"/>
</dbReference>
<dbReference type="PANTHER" id="PTHR33744:SF1">
    <property type="entry name" value="DNA-BINDING TRANSCRIPTIONAL ACTIVATOR ADER"/>
    <property type="match status" value="1"/>
</dbReference>
<evidence type="ECO:0008006" key="7">
    <source>
        <dbReference type="Google" id="ProtNLM"/>
    </source>
</evidence>
<evidence type="ECO:0000259" key="2">
    <source>
        <dbReference type="Pfam" id="PF07905"/>
    </source>
</evidence>
<accession>A0A840UJJ4</accession>
<comment type="caution">
    <text evidence="5">The sequence shown here is derived from an EMBL/GenBank/DDBJ whole genome shotgun (WGS) entry which is preliminary data.</text>
</comment>
<dbReference type="Pfam" id="PF17853">
    <property type="entry name" value="GGDEF_2"/>
    <property type="match status" value="1"/>
</dbReference>
<dbReference type="AlphaFoldDB" id="A0A840UJJ4"/>
<organism evidence="5 6">
    <name type="scientific">Pectinatus brassicae</name>
    <dbReference type="NCBI Taxonomy" id="862415"/>
    <lineage>
        <taxon>Bacteria</taxon>
        <taxon>Bacillati</taxon>
        <taxon>Bacillota</taxon>
        <taxon>Negativicutes</taxon>
        <taxon>Selenomonadales</taxon>
        <taxon>Selenomonadaceae</taxon>
        <taxon>Pectinatus</taxon>
    </lineage>
</organism>
<reference evidence="5 6" key="1">
    <citation type="submission" date="2020-08" db="EMBL/GenBank/DDBJ databases">
        <title>Genomic Encyclopedia of Type Strains, Phase IV (KMG-IV): sequencing the most valuable type-strain genomes for metagenomic binning, comparative biology and taxonomic classification.</title>
        <authorList>
            <person name="Goeker M."/>
        </authorList>
    </citation>
    <scope>NUCLEOTIDE SEQUENCE [LARGE SCALE GENOMIC DNA]</scope>
    <source>
        <strain evidence="5 6">DSM 24661</strain>
    </source>
</reference>
<name>A0A840UJJ4_9FIRM</name>
<gene>
    <name evidence="5" type="ORF">HNR32_002477</name>
</gene>
<feature type="domain" description="PucR C-terminal helix-turn-helix" evidence="3">
    <location>
        <begin position="325"/>
        <end position="381"/>
    </location>
</feature>
<dbReference type="InterPro" id="IPR042070">
    <property type="entry name" value="PucR_C-HTH_sf"/>
</dbReference>
<dbReference type="InterPro" id="IPR051448">
    <property type="entry name" value="CdaR-like_regulators"/>
</dbReference>
<evidence type="ECO:0000313" key="5">
    <source>
        <dbReference type="EMBL" id="MBB5337316.1"/>
    </source>
</evidence>
<feature type="domain" description="CdaR GGDEF-like" evidence="4">
    <location>
        <begin position="186"/>
        <end position="271"/>
    </location>
</feature>
<evidence type="ECO:0000259" key="3">
    <source>
        <dbReference type="Pfam" id="PF13556"/>
    </source>
</evidence>
<dbReference type="EMBL" id="JACHFH010000042">
    <property type="protein sequence ID" value="MBB5337316.1"/>
    <property type="molecule type" value="Genomic_DNA"/>
</dbReference>
<dbReference type="PANTHER" id="PTHR33744">
    <property type="entry name" value="CARBOHYDRATE DIACID REGULATOR"/>
    <property type="match status" value="1"/>
</dbReference>
<dbReference type="Proteomes" id="UP000559117">
    <property type="component" value="Unassembled WGS sequence"/>
</dbReference>
<dbReference type="Pfam" id="PF13556">
    <property type="entry name" value="HTH_30"/>
    <property type="match status" value="1"/>
</dbReference>